<protein>
    <submittedName>
        <fullName evidence="1">Uncharacterized protein</fullName>
    </submittedName>
</protein>
<keyword evidence="2" id="KW-1185">Reference proteome</keyword>
<reference evidence="1 2" key="1">
    <citation type="journal article" date="2021" name="Nat. Commun.">
        <title>Genetic determinants of endophytism in the Arabidopsis root mycobiome.</title>
        <authorList>
            <person name="Mesny F."/>
            <person name="Miyauchi S."/>
            <person name="Thiergart T."/>
            <person name="Pickel B."/>
            <person name="Atanasova L."/>
            <person name="Karlsson M."/>
            <person name="Huettel B."/>
            <person name="Barry K.W."/>
            <person name="Haridas S."/>
            <person name="Chen C."/>
            <person name="Bauer D."/>
            <person name="Andreopoulos W."/>
            <person name="Pangilinan J."/>
            <person name="LaButti K."/>
            <person name="Riley R."/>
            <person name="Lipzen A."/>
            <person name="Clum A."/>
            <person name="Drula E."/>
            <person name="Henrissat B."/>
            <person name="Kohler A."/>
            <person name="Grigoriev I.V."/>
            <person name="Martin F.M."/>
            <person name="Hacquard S."/>
        </authorList>
    </citation>
    <scope>NUCLEOTIDE SEQUENCE [LARGE SCALE GENOMIC DNA]</scope>
    <source>
        <strain evidence="1 2">MPI-SDFR-AT-0079</strain>
    </source>
</reference>
<accession>A0ACB7NXU6</accession>
<gene>
    <name evidence="1" type="ORF">F5144DRAFT_353848</name>
</gene>
<organism evidence="1 2">
    <name type="scientific">Chaetomium tenue</name>
    <dbReference type="NCBI Taxonomy" id="1854479"/>
    <lineage>
        <taxon>Eukaryota</taxon>
        <taxon>Fungi</taxon>
        <taxon>Dikarya</taxon>
        <taxon>Ascomycota</taxon>
        <taxon>Pezizomycotina</taxon>
        <taxon>Sordariomycetes</taxon>
        <taxon>Sordariomycetidae</taxon>
        <taxon>Sordariales</taxon>
        <taxon>Chaetomiaceae</taxon>
        <taxon>Chaetomium</taxon>
    </lineage>
</organism>
<comment type="caution">
    <text evidence="1">The sequence shown here is derived from an EMBL/GenBank/DDBJ whole genome shotgun (WGS) entry which is preliminary data.</text>
</comment>
<sequence length="116" mass="12427">MASDPRGTPSDLISASCNSFCLRRCRDPLEPAHSGPIVVTLHCLLAARVSTRGAGMAMQGPPGRPQYDAAPLTRLFAYQELLQTQVLRASSSPRRASLADERLGRVAMTEMSGSTL</sequence>
<dbReference type="Proteomes" id="UP000724584">
    <property type="component" value="Unassembled WGS sequence"/>
</dbReference>
<name>A0ACB7NXU6_9PEZI</name>
<evidence type="ECO:0000313" key="2">
    <source>
        <dbReference type="Proteomes" id="UP000724584"/>
    </source>
</evidence>
<proteinExistence type="predicted"/>
<dbReference type="EMBL" id="JAGIZQ010000006">
    <property type="protein sequence ID" value="KAH6623130.1"/>
    <property type="molecule type" value="Genomic_DNA"/>
</dbReference>
<evidence type="ECO:0000313" key="1">
    <source>
        <dbReference type="EMBL" id="KAH6623130.1"/>
    </source>
</evidence>